<evidence type="ECO:0000256" key="7">
    <source>
        <dbReference type="SAM" id="Phobius"/>
    </source>
</evidence>
<keyword evidence="9" id="KW-1185">Reference proteome</keyword>
<dbReference type="Gene3D" id="4.10.49.10">
    <property type="entry name" value="Cytochrome c oxidase subunit VIIc"/>
    <property type="match status" value="1"/>
</dbReference>
<evidence type="ECO:0000313" key="9">
    <source>
        <dbReference type="Proteomes" id="UP000271162"/>
    </source>
</evidence>
<keyword evidence="7" id="KW-0812">Transmembrane</keyword>
<name>A0A0N4XPM2_NIPBR</name>
<dbReference type="Pfam" id="PF02935">
    <property type="entry name" value="COX7C"/>
    <property type="match status" value="1"/>
</dbReference>
<dbReference type="STRING" id="27835.A0A0N4XPM2"/>
<dbReference type="WBParaSite" id="NBR_0000447401-mRNA-1">
    <property type="protein sequence ID" value="NBR_0000447401-mRNA-1"/>
    <property type="gene ID" value="NBR_0000447401"/>
</dbReference>
<dbReference type="Proteomes" id="UP000271162">
    <property type="component" value="Unassembled WGS sequence"/>
</dbReference>
<sequence>RTPFHVTNKWTFLTKTLVICSIGFWAPFIVIDYQLRKARN</sequence>
<reference evidence="8 9" key="2">
    <citation type="submission" date="2018-11" db="EMBL/GenBank/DDBJ databases">
        <authorList>
            <consortium name="Pathogen Informatics"/>
        </authorList>
    </citation>
    <scope>NUCLEOTIDE SEQUENCE [LARGE SCALE GENOMIC DNA]</scope>
</reference>
<dbReference type="InterPro" id="IPR004202">
    <property type="entry name" value="COX7C/Cox8"/>
</dbReference>
<keyword evidence="6 7" id="KW-0472">Membrane</keyword>
<reference evidence="10" key="1">
    <citation type="submission" date="2017-02" db="UniProtKB">
        <authorList>
            <consortium name="WormBaseParasite"/>
        </authorList>
    </citation>
    <scope>IDENTIFICATION</scope>
</reference>
<evidence type="ECO:0000256" key="4">
    <source>
        <dbReference type="ARBA" id="ARBA00022792"/>
    </source>
</evidence>
<dbReference type="GO" id="GO:0005743">
    <property type="term" value="C:mitochondrial inner membrane"/>
    <property type="evidence" value="ECO:0007669"/>
    <property type="project" value="UniProtKB-SubCell"/>
</dbReference>
<comment type="pathway">
    <text evidence="2">Energy metabolism; oxidative phosphorylation.</text>
</comment>
<evidence type="ECO:0000313" key="10">
    <source>
        <dbReference type="WBParaSite" id="NBR_0000447401-mRNA-1"/>
    </source>
</evidence>
<evidence type="ECO:0000256" key="2">
    <source>
        <dbReference type="ARBA" id="ARBA00004673"/>
    </source>
</evidence>
<dbReference type="AlphaFoldDB" id="A0A0N4XPM2"/>
<dbReference type="InterPro" id="IPR036636">
    <property type="entry name" value="COX7C/Cox8_sf"/>
</dbReference>
<protein>
    <submittedName>
        <fullName evidence="10">Cytochrome c oxidase polypeptide VIIc</fullName>
    </submittedName>
</protein>
<keyword evidence="7" id="KW-1133">Transmembrane helix</keyword>
<feature type="transmembrane region" description="Helical" evidence="7">
    <location>
        <begin position="12"/>
        <end position="31"/>
    </location>
</feature>
<dbReference type="GO" id="GO:0045277">
    <property type="term" value="C:respiratory chain complex IV"/>
    <property type="evidence" value="ECO:0007669"/>
    <property type="project" value="InterPro"/>
</dbReference>
<dbReference type="EMBL" id="UYSL01008453">
    <property type="protein sequence ID" value="VDL68063.1"/>
    <property type="molecule type" value="Genomic_DNA"/>
</dbReference>
<evidence type="ECO:0000313" key="8">
    <source>
        <dbReference type="EMBL" id="VDL68063.1"/>
    </source>
</evidence>
<evidence type="ECO:0000256" key="5">
    <source>
        <dbReference type="ARBA" id="ARBA00023128"/>
    </source>
</evidence>
<comment type="similarity">
    <text evidence="3">Belongs to the cytochrome c oxidase VIIc family.</text>
</comment>
<proteinExistence type="inferred from homology"/>
<dbReference type="GO" id="GO:0006123">
    <property type="term" value="P:mitochondrial electron transport, cytochrome c to oxygen"/>
    <property type="evidence" value="ECO:0007669"/>
    <property type="project" value="InterPro"/>
</dbReference>
<accession>A0A0N4XPM2</accession>
<organism evidence="10">
    <name type="scientific">Nippostrongylus brasiliensis</name>
    <name type="common">Rat hookworm</name>
    <dbReference type="NCBI Taxonomy" id="27835"/>
    <lineage>
        <taxon>Eukaryota</taxon>
        <taxon>Metazoa</taxon>
        <taxon>Ecdysozoa</taxon>
        <taxon>Nematoda</taxon>
        <taxon>Chromadorea</taxon>
        <taxon>Rhabditida</taxon>
        <taxon>Rhabditina</taxon>
        <taxon>Rhabditomorpha</taxon>
        <taxon>Strongyloidea</taxon>
        <taxon>Heligmosomidae</taxon>
        <taxon>Nippostrongylus</taxon>
    </lineage>
</organism>
<evidence type="ECO:0000256" key="3">
    <source>
        <dbReference type="ARBA" id="ARBA00010514"/>
    </source>
</evidence>
<gene>
    <name evidence="8" type="ORF">NBR_LOCUS4474</name>
</gene>
<dbReference type="SUPFAM" id="SSF81427">
    <property type="entry name" value="Mitochondrial cytochrome c oxidase subunit VIIc (aka VIIIa)"/>
    <property type="match status" value="1"/>
</dbReference>
<evidence type="ECO:0000256" key="1">
    <source>
        <dbReference type="ARBA" id="ARBA00004434"/>
    </source>
</evidence>
<keyword evidence="5" id="KW-0496">Mitochondrion</keyword>
<evidence type="ECO:0000256" key="6">
    <source>
        <dbReference type="ARBA" id="ARBA00023136"/>
    </source>
</evidence>
<dbReference type="UniPathway" id="UPA00705"/>
<keyword evidence="4" id="KW-0999">Mitochondrion inner membrane</keyword>
<comment type="subcellular location">
    <subcellularLocation>
        <location evidence="1">Mitochondrion inner membrane</location>
        <topology evidence="1">Single-pass membrane protein</topology>
    </subcellularLocation>
</comment>